<dbReference type="PANTHER" id="PTHR31490">
    <property type="entry name" value="GLYCOSYL HYDROLASE"/>
    <property type="match status" value="1"/>
</dbReference>
<dbReference type="AlphaFoldDB" id="A0AAV0BCB8"/>
<dbReference type="SUPFAM" id="SSF51445">
    <property type="entry name" value="(Trans)glycosidases"/>
    <property type="match status" value="1"/>
</dbReference>
<keyword evidence="8 9" id="KW-0624">Polysaccharide degradation</keyword>
<evidence type="ECO:0000256" key="4">
    <source>
        <dbReference type="ARBA" id="ARBA00022729"/>
    </source>
</evidence>
<keyword evidence="5 9" id="KW-0378">Hydrolase</keyword>
<evidence type="ECO:0000256" key="1">
    <source>
        <dbReference type="ARBA" id="ARBA00000681"/>
    </source>
</evidence>
<comment type="similarity">
    <text evidence="2 9">Belongs to the glycosyl hydrolase 10 (cellulase F) family.</text>
</comment>
<proteinExistence type="inferred from homology"/>
<dbReference type="PROSITE" id="PS51760">
    <property type="entry name" value="GH10_2"/>
    <property type="match status" value="1"/>
</dbReference>
<dbReference type="InterPro" id="IPR017853">
    <property type="entry name" value="GH"/>
</dbReference>
<evidence type="ECO:0000313" key="12">
    <source>
        <dbReference type="Proteomes" id="UP001153365"/>
    </source>
</evidence>
<evidence type="ECO:0000256" key="2">
    <source>
        <dbReference type="ARBA" id="ARBA00007495"/>
    </source>
</evidence>
<dbReference type="EMBL" id="CALTRL010004976">
    <property type="protein sequence ID" value="CAH7683865.1"/>
    <property type="molecule type" value="Genomic_DNA"/>
</dbReference>
<evidence type="ECO:0000259" key="10">
    <source>
        <dbReference type="PROSITE" id="PS51760"/>
    </source>
</evidence>
<gene>
    <name evidence="11" type="ORF">PPACK8108_LOCUS17651</name>
</gene>
<accession>A0AAV0BCB8</accession>
<organism evidence="11 12">
    <name type="scientific">Phakopsora pachyrhizi</name>
    <name type="common">Asian soybean rust disease fungus</name>
    <dbReference type="NCBI Taxonomy" id="170000"/>
    <lineage>
        <taxon>Eukaryota</taxon>
        <taxon>Fungi</taxon>
        <taxon>Dikarya</taxon>
        <taxon>Basidiomycota</taxon>
        <taxon>Pucciniomycotina</taxon>
        <taxon>Pucciniomycetes</taxon>
        <taxon>Pucciniales</taxon>
        <taxon>Phakopsoraceae</taxon>
        <taxon>Phakopsora</taxon>
    </lineage>
</organism>
<keyword evidence="3" id="KW-0858">Xylan degradation</keyword>
<evidence type="ECO:0000256" key="9">
    <source>
        <dbReference type="RuleBase" id="RU361174"/>
    </source>
</evidence>
<evidence type="ECO:0000256" key="7">
    <source>
        <dbReference type="ARBA" id="ARBA00023295"/>
    </source>
</evidence>
<dbReference type="EC" id="3.2.1.8" evidence="9"/>
<keyword evidence="4" id="KW-0732">Signal</keyword>
<dbReference type="GO" id="GO:0031176">
    <property type="term" value="F:endo-1,4-beta-xylanase activity"/>
    <property type="evidence" value="ECO:0007669"/>
    <property type="project" value="UniProtKB-EC"/>
</dbReference>
<feature type="domain" description="GH10" evidence="10">
    <location>
        <begin position="23"/>
        <end position="333"/>
    </location>
</feature>
<evidence type="ECO:0000256" key="3">
    <source>
        <dbReference type="ARBA" id="ARBA00022651"/>
    </source>
</evidence>
<evidence type="ECO:0000256" key="6">
    <source>
        <dbReference type="ARBA" id="ARBA00023277"/>
    </source>
</evidence>
<evidence type="ECO:0000256" key="8">
    <source>
        <dbReference type="ARBA" id="ARBA00023326"/>
    </source>
</evidence>
<comment type="caution">
    <text evidence="11">The sequence shown here is derived from an EMBL/GenBank/DDBJ whole genome shotgun (WGS) entry which is preliminary data.</text>
</comment>
<keyword evidence="6 9" id="KW-0119">Carbohydrate metabolism</keyword>
<evidence type="ECO:0000256" key="5">
    <source>
        <dbReference type="ARBA" id="ARBA00022801"/>
    </source>
</evidence>
<sequence length="355" mass="40588">MNCFSIAIYIAINFLLINHFCFSKRLFGFAVEVKELKQTDLPYADIVKKFTSIITPANAMKWGSLENQKGQYNFDDADLIVKFAKENNKYIKFHNVVWHNQVPVRLQKLGKDELLKATIDHINVVFDRYAKDVLYADICNEIFQDGGGQRRENYWQKAIGDDYVELVYKAADESRKKFNPNLKFCINDFSVEGKNDKSNALYEISKKLKASGLIECVGFQTHLIAGSVPKDMKENMQRFVDLGLEVHLSEIDIRMKIDGVTDEELQKTTKQSVQDWKQVFENCLSVKGCKVMTAWGVGEPDSWIPSTFKGFGGGLLFDNKYQPKVAFETIKELIPSPDGSCKKKLNQTNSNLKRL</sequence>
<reference evidence="11" key="1">
    <citation type="submission" date="2022-06" db="EMBL/GenBank/DDBJ databases">
        <authorList>
            <consortium name="SYNGENTA / RWTH Aachen University"/>
        </authorList>
    </citation>
    <scope>NUCLEOTIDE SEQUENCE</scope>
</reference>
<protein>
    <recommendedName>
        <fullName evidence="9">Beta-xylanase</fullName>
        <ecNumber evidence="9">3.2.1.8</ecNumber>
    </recommendedName>
</protein>
<dbReference type="Gene3D" id="3.20.20.80">
    <property type="entry name" value="Glycosidases"/>
    <property type="match status" value="1"/>
</dbReference>
<dbReference type="SMART" id="SM00633">
    <property type="entry name" value="Glyco_10"/>
    <property type="match status" value="1"/>
</dbReference>
<dbReference type="InterPro" id="IPR001000">
    <property type="entry name" value="GH10_dom"/>
</dbReference>
<evidence type="ECO:0000313" key="11">
    <source>
        <dbReference type="EMBL" id="CAH7683865.1"/>
    </source>
</evidence>
<dbReference type="PANTHER" id="PTHR31490:SF88">
    <property type="entry name" value="BETA-XYLANASE"/>
    <property type="match status" value="1"/>
</dbReference>
<comment type="catalytic activity">
    <reaction evidence="1 9">
        <text>Endohydrolysis of (1-&gt;4)-beta-D-xylosidic linkages in xylans.</text>
        <dbReference type="EC" id="3.2.1.8"/>
    </reaction>
</comment>
<dbReference type="Proteomes" id="UP001153365">
    <property type="component" value="Unassembled WGS sequence"/>
</dbReference>
<keyword evidence="12" id="KW-1185">Reference proteome</keyword>
<dbReference type="InterPro" id="IPR044846">
    <property type="entry name" value="GH10"/>
</dbReference>
<dbReference type="PRINTS" id="PR00134">
    <property type="entry name" value="GLHYDRLASE10"/>
</dbReference>
<keyword evidence="7 9" id="KW-0326">Glycosidase</keyword>
<dbReference type="GO" id="GO:0045493">
    <property type="term" value="P:xylan catabolic process"/>
    <property type="evidence" value="ECO:0007669"/>
    <property type="project" value="UniProtKB-KW"/>
</dbReference>
<dbReference type="Pfam" id="PF00331">
    <property type="entry name" value="Glyco_hydro_10"/>
    <property type="match status" value="1"/>
</dbReference>
<name>A0AAV0BCB8_PHAPC</name>